<dbReference type="OrthoDB" id="6448174at2"/>
<dbReference type="EMBL" id="FPBJ01000069">
    <property type="protein sequence ID" value="SFU97848.1"/>
    <property type="molecule type" value="Genomic_DNA"/>
</dbReference>
<organism evidence="1 2">
    <name type="scientific">Xenorhabdus koppenhoeferi</name>
    <dbReference type="NCBI Taxonomy" id="351659"/>
    <lineage>
        <taxon>Bacteria</taxon>
        <taxon>Pseudomonadati</taxon>
        <taxon>Pseudomonadota</taxon>
        <taxon>Gammaproteobacteria</taxon>
        <taxon>Enterobacterales</taxon>
        <taxon>Morganellaceae</taxon>
        <taxon>Xenorhabdus</taxon>
    </lineage>
</organism>
<dbReference type="RefSeq" id="WP_092554361.1">
    <property type="nucleotide sequence ID" value="NZ_CAWRBG010000012.1"/>
</dbReference>
<protein>
    <submittedName>
        <fullName evidence="1">Uncharacterized protein</fullName>
    </submittedName>
</protein>
<name>A0A1I7KK60_9GAMM</name>
<sequence length="92" mass="10993">MQQKNCFFYSLAHKTIAFDDIDYFLNSFSSNNRQKTLQQRKQQMYLLIIFGKLFASPNSFFEKNKKILPKNSHGTRTFFRILYLPSKKSLKL</sequence>
<proteinExistence type="predicted"/>
<accession>A0A1I7KK60</accession>
<dbReference type="AlphaFoldDB" id="A0A1I7KK60"/>
<dbReference type="Proteomes" id="UP000242496">
    <property type="component" value="Unassembled WGS sequence"/>
</dbReference>
<evidence type="ECO:0000313" key="1">
    <source>
        <dbReference type="EMBL" id="SFU97848.1"/>
    </source>
</evidence>
<evidence type="ECO:0000313" key="2">
    <source>
        <dbReference type="Proteomes" id="UP000242496"/>
    </source>
</evidence>
<reference evidence="2" key="1">
    <citation type="submission" date="2016-10" db="EMBL/GenBank/DDBJ databases">
        <authorList>
            <person name="Varghese N."/>
            <person name="Submissions S."/>
        </authorList>
    </citation>
    <scope>NUCLEOTIDE SEQUENCE [LARGE SCALE GENOMIC DNA]</scope>
    <source>
        <strain evidence="2">DSM 18168</strain>
    </source>
</reference>
<keyword evidence="2" id="KW-1185">Reference proteome</keyword>
<gene>
    <name evidence="1" type="ORF">SAMN05421784_1696</name>
</gene>